<dbReference type="KEGG" id="erz:ER308_08385"/>
<sequence length="65" mass="7175">MSVDTYLKGKNTSAYAQAAHGDVEVLVAPSMARWSNRITIDIKRGLLGRRFDVAVEHQHGPACQH</sequence>
<dbReference type="Proteomes" id="UP000291469">
    <property type="component" value="Chromosome"/>
</dbReference>
<proteinExistence type="predicted"/>
<dbReference type="OrthoDB" id="5244735at2"/>
<reference evidence="1 2" key="1">
    <citation type="submission" date="2019-01" db="EMBL/GenBank/DDBJ databases">
        <title>Egibacter rhizosphaerae EGI 80759T.</title>
        <authorList>
            <person name="Chen D.-D."/>
            <person name="Tian Y."/>
            <person name="Jiao J.-Y."/>
            <person name="Zhang X.-T."/>
            <person name="Zhang Y.-G."/>
            <person name="Zhang Y."/>
            <person name="Xiao M."/>
            <person name="Shu W.-S."/>
            <person name="Li W.-J."/>
        </authorList>
    </citation>
    <scope>NUCLEOTIDE SEQUENCE [LARGE SCALE GENOMIC DNA]</scope>
    <source>
        <strain evidence="1 2">EGI 80759</strain>
    </source>
</reference>
<keyword evidence="2" id="KW-1185">Reference proteome</keyword>
<name>A0A411YEE3_9ACTN</name>
<evidence type="ECO:0000313" key="1">
    <source>
        <dbReference type="EMBL" id="QBI19566.1"/>
    </source>
</evidence>
<accession>A0A411YEE3</accession>
<organism evidence="1 2">
    <name type="scientific">Egibacter rhizosphaerae</name>
    <dbReference type="NCBI Taxonomy" id="1670831"/>
    <lineage>
        <taxon>Bacteria</taxon>
        <taxon>Bacillati</taxon>
        <taxon>Actinomycetota</taxon>
        <taxon>Nitriliruptoria</taxon>
        <taxon>Egibacterales</taxon>
        <taxon>Egibacteraceae</taxon>
        <taxon>Egibacter</taxon>
    </lineage>
</organism>
<dbReference type="EMBL" id="CP036402">
    <property type="protein sequence ID" value="QBI19566.1"/>
    <property type="molecule type" value="Genomic_DNA"/>
</dbReference>
<dbReference type="RefSeq" id="WP_131154563.1">
    <property type="nucleotide sequence ID" value="NZ_CP036402.1"/>
</dbReference>
<dbReference type="AlphaFoldDB" id="A0A411YEE3"/>
<evidence type="ECO:0000313" key="2">
    <source>
        <dbReference type="Proteomes" id="UP000291469"/>
    </source>
</evidence>
<gene>
    <name evidence="1" type="ORF">ER308_08385</name>
</gene>
<protein>
    <submittedName>
        <fullName evidence="1">Uncharacterized protein</fullName>
    </submittedName>
</protein>